<proteinExistence type="predicted"/>
<dbReference type="Gene3D" id="2.30.110.10">
    <property type="entry name" value="Electron Transport, Fmn-binding Protein, Chain A"/>
    <property type="match status" value="1"/>
</dbReference>
<gene>
    <name evidence="3" type="ORF">NCTC13294_00869</name>
</gene>
<dbReference type="InterPro" id="IPR012349">
    <property type="entry name" value="Split_barrel_FMN-bd"/>
</dbReference>
<organism evidence="3 4">
    <name type="scientific">Cardiobacterium valvarum</name>
    <dbReference type="NCBI Taxonomy" id="194702"/>
    <lineage>
        <taxon>Bacteria</taxon>
        <taxon>Pseudomonadati</taxon>
        <taxon>Pseudomonadota</taxon>
        <taxon>Gammaproteobacteria</taxon>
        <taxon>Cardiobacteriales</taxon>
        <taxon>Cardiobacteriaceae</taxon>
        <taxon>Cardiobacterium</taxon>
    </lineage>
</organism>
<evidence type="ECO:0000313" key="3">
    <source>
        <dbReference type="EMBL" id="SUX20927.1"/>
    </source>
</evidence>
<dbReference type="AlphaFoldDB" id="A0A381E4B0"/>
<evidence type="ECO:0000313" key="4">
    <source>
        <dbReference type="Proteomes" id="UP000254572"/>
    </source>
</evidence>
<sequence length="135" mass="14463">MPFAGQAAQVVAFGSTSGRNNPHKLADCGAETFYPEGHGTPLIKGCAAYLICRLIPEPHNQENYDLFLAEAVAAWADERIFRDGHWHFDDVGDDLKTLHYVAGGQFYRIGSGLNVGHSSGGYPKPPFGAVLGCAA</sequence>
<comment type="cofactor">
    <cofactor evidence="1">
        <name>FMN</name>
        <dbReference type="ChEBI" id="CHEBI:58210"/>
    </cofactor>
</comment>
<dbReference type="EMBL" id="UFUW01000001">
    <property type="protein sequence ID" value="SUX20927.1"/>
    <property type="molecule type" value="Genomic_DNA"/>
</dbReference>
<evidence type="ECO:0000256" key="1">
    <source>
        <dbReference type="ARBA" id="ARBA00001917"/>
    </source>
</evidence>
<dbReference type="SUPFAM" id="SSF50475">
    <property type="entry name" value="FMN-binding split barrel"/>
    <property type="match status" value="1"/>
</dbReference>
<dbReference type="InterPro" id="IPR052174">
    <property type="entry name" value="Flavoredoxin"/>
</dbReference>
<dbReference type="PANTHER" id="PTHR43567:SF1">
    <property type="entry name" value="FLAVOREDOXIN"/>
    <property type="match status" value="1"/>
</dbReference>
<keyword evidence="4" id="KW-1185">Reference proteome</keyword>
<name>A0A381E4B0_9GAMM</name>
<evidence type="ECO:0000256" key="2">
    <source>
        <dbReference type="ARBA" id="ARBA00022630"/>
    </source>
</evidence>
<keyword evidence="2" id="KW-0285">Flavoprotein</keyword>
<protein>
    <submittedName>
        <fullName evidence="3">Uncharacterized protein</fullName>
    </submittedName>
</protein>
<reference evidence="3 4" key="1">
    <citation type="submission" date="2018-06" db="EMBL/GenBank/DDBJ databases">
        <authorList>
            <consortium name="Pathogen Informatics"/>
            <person name="Doyle S."/>
        </authorList>
    </citation>
    <scope>NUCLEOTIDE SEQUENCE [LARGE SCALE GENOMIC DNA]</scope>
    <source>
        <strain evidence="3 4">NCTC13294</strain>
    </source>
</reference>
<dbReference type="PANTHER" id="PTHR43567">
    <property type="entry name" value="FLAVOREDOXIN-RELATED-RELATED"/>
    <property type="match status" value="1"/>
</dbReference>
<dbReference type="Proteomes" id="UP000254572">
    <property type="component" value="Unassembled WGS sequence"/>
</dbReference>
<accession>A0A381E4B0</accession>